<organism evidence="2">
    <name type="scientific">Capitella teleta</name>
    <name type="common">Polychaete worm</name>
    <dbReference type="NCBI Taxonomy" id="283909"/>
    <lineage>
        <taxon>Eukaryota</taxon>
        <taxon>Metazoa</taxon>
        <taxon>Spiralia</taxon>
        <taxon>Lophotrochozoa</taxon>
        <taxon>Annelida</taxon>
        <taxon>Polychaeta</taxon>
        <taxon>Sedentaria</taxon>
        <taxon>Scolecida</taxon>
        <taxon>Capitellidae</taxon>
        <taxon>Capitella</taxon>
    </lineage>
</organism>
<reference evidence="2 4" key="2">
    <citation type="journal article" date="2013" name="Nature">
        <title>Insights into bilaterian evolution from three spiralian genomes.</title>
        <authorList>
            <person name="Simakov O."/>
            <person name="Marletaz F."/>
            <person name="Cho S.J."/>
            <person name="Edsinger-Gonzales E."/>
            <person name="Havlak P."/>
            <person name="Hellsten U."/>
            <person name="Kuo D.H."/>
            <person name="Larsson T."/>
            <person name="Lv J."/>
            <person name="Arendt D."/>
            <person name="Savage R."/>
            <person name="Osoegawa K."/>
            <person name="de Jong P."/>
            <person name="Grimwood J."/>
            <person name="Chapman J.A."/>
            <person name="Shapiro H."/>
            <person name="Aerts A."/>
            <person name="Otillar R.P."/>
            <person name="Terry A.Y."/>
            <person name="Boore J.L."/>
            <person name="Grigoriev I.V."/>
            <person name="Lindberg D.R."/>
            <person name="Seaver E.C."/>
            <person name="Weisblat D.A."/>
            <person name="Putnam N.H."/>
            <person name="Rokhsar D.S."/>
        </authorList>
    </citation>
    <scope>NUCLEOTIDE SEQUENCE</scope>
    <source>
        <strain evidence="2 4">I ESC-2004</strain>
    </source>
</reference>
<protein>
    <submittedName>
        <fullName evidence="2 3">Uncharacterized protein</fullName>
    </submittedName>
</protein>
<sequence length="54" mass="6164">MNAHVYLFTLCASIYLHLVHLHTGLPFSLPTESLTCPEKTCQLQMRLVTNLHAR</sequence>
<reference evidence="3" key="3">
    <citation type="submission" date="2015-06" db="UniProtKB">
        <authorList>
            <consortium name="EnsemblMetazoa"/>
        </authorList>
    </citation>
    <scope>IDENTIFICATION</scope>
</reference>
<accession>R7V0A2</accession>
<keyword evidence="1" id="KW-0732">Signal</keyword>
<evidence type="ECO:0000256" key="1">
    <source>
        <dbReference type="SAM" id="SignalP"/>
    </source>
</evidence>
<keyword evidence="4" id="KW-1185">Reference proteome</keyword>
<dbReference type="HOGENOM" id="CLU_3052354_0_0_1"/>
<evidence type="ECO:0000313" key="2">
    <source>
        <dbReference type="EMBL" id="ELU09627.1"/>
    </source>
</evidence>
<dbReference type="EnsemblMetazoa" id="CapteT110254">
    <property type="protein sequence ID" value="CapteP110254"/>
    <property type="gene ID" value="CapteG110254"/>
</dbReference>
<proteinExistence type="predicted"/>
<feature type="chain" id="PRO_5008788617" evidence="1">
    <location>
        <begin position="22"/>
        <end position="54"/>
    </location>
</feature>
<evidence type="ECO:0000313" key="4">
    <source>
        <dbReference type="Proteomes" id="UP000014760"/>
    </source>
</evidence>
<dbReference type="EMBL" id="AMQN01041589">
    <property type="status" value="NOT_ANNOTATED_CDS"/>
    <property type="molecule type" value="Genomic_DNA"/>
</dbReference>
<reference evidence="4" key="1">
    <citation type="submission" date="2012-12" db="EMBL/GenBank/DDBJ databases">
        <authorList>
            <person name="Hellsten U."/>
            <person name="Grimwood J."/>
            <person name="Chapman J.A."/>
            <person name="Shapiro H."/>
            <person name="Aerts A."/>
            <person name="Otillar R.P."/>
            <person name="Terry A.Y."/>
            <person name="Boore J.L."/>
            <person name="Simakov O."/>
            <person name="Marletaz F."/>
            <person name="Cho S.-J."/>
            <person name="Edsinger-Gonzales E."/>
            <person name="Havlak P."/>
            <person name="Kuo D.-H."/>
            <person name="Larsson T."/>
            <person name="Lv J."/>
            <person name="Arendt D."/>
            <person name="Savage R."/>
            <person name="Osoegawa K."/>
            <person name="de Jong P."/>
            <person name="Lindberg D.R."/>
            <person name="Seaver E.C."/>
            <person name="Weisblat D.A."/>
            <person name="Putnam N.H."/>
            <person name="Grigoriev I.V."/>
            <person name="Rokhsar D.S."/>
        </authorList>
    </citation>
    <scope>NUCLEOTIDE SEQUENCE</scope>
    <source>
        <strain evidence="4">I ESC-2004</strain>
    </source>
</reference>
<evidence type="ECO:0000313" key="3">
    <source>
        <dbReference type="EnsemblMetazoa" id="CapteP110254"/>
    </source>
</evidence>
<gene>
    <name evidence="2" type="ORF">CAPTEDRAFT_110254</name>
</gene>
<dbReference type="EMBL" id="KB298086">
    <property type="protein sequence ID" value="ELU09627.1"/>
    <property type="molecule type" value="Genomic_DNA"/>
</dbReference>
<feature type="signal peptide" evidence="1">
    <location>
        <begin position="1"/>
        <end position="21"/>
    </location>
</feature>
<dbReference type="Proteomes" id="UP000014760">
    <property type="component" value="Unassembled WGS sequence"/>
</dbReference>
<name>R7V0A2_CAPTE</name>
<dbReference type="AlphaFoldDB" id="R7V0A2"/>